<comment type="similarity">
    <text evidence="2 13">Belongs to the class-II aminoacyl-tRNA synthetase family. Phe-tRNA synthetase alpha subunit type 1 subfamily.</text>
</comment>
<protein>
    <recommendedName>
        <fullName evidence="13">Phenylalanine--tRNA ligase alpha subunit</fullName>
        <ecNumber evidence="13">6.1.1.20</ecNumber>
    </recommendedName>
    <alternativeName>
        <fullName evidence="13">Phenylalanyl-tRNA synthetase alpha subunit</fullName>
        <shortName evidence="13">PheRS</shortName>
    </alternativeName>
</protein>
<keyword evidence="6 13" id="KW-0479">Metal-binding</keyword>
<evidence type="ECO:0000256" key="10">
    <source>
        <dbReference type="ARBA" id="ARBA00022917"/>
    </source>
</evidence>
<dbReference type="GO" id="GO:0000287">
    <property type="term" value="F:magnesium ion binding"/>
    <property type="evidence" value="ECO:0007669"/>
    <property type="project" value="UniProtKB-UniRule"/>
</dbReference>
<evidence type="ECO:0000256" key="7">
    <source>
        <dbReference type="ARBA" id="ARBA00022741"/>
    </source>
</evidence>
<dbReference type="FunFam" id="3.30.930.10:FF:000003">
    <property type="entry name" value="Phenylalanine--tRNA ligase alpha subunit"/>
    <property type="match status" value="1"/>
</dbReference>
<evidence type="ECO:0000256" key="1">
    <source>
        <dbReference type="ARBA" id="ARBA00004496"/>
    </source>
</evidence>
<dbReference type="GO" id="GO:0004826">
    <property type="term" value="F:phenylalanine-tRNA ligase activity"/>
    <property type="evidence" value="ECO:0007669"/>
    <property type="project" value="UniProtKB-UniRule"/>
</dbReference>
<dbReference type="SUPFAM" id="SSF46589">
    <property type="entry name" value="tRNA-binding arm"/>
    <property type="match status" value="1"/>
</dbReference>
<dbReference type="GO" id="GO:0005524">
    <property type="term" value="F:ATP binding"/>
    <property type="evidence" value="ECO:0007669"/>
    <property type="project" value="UniProtKB-UniRule"/>
</dbReference>
<evidence type="ECO:0000256" key="3">
    <source>
        <dbReference type="ARBA" id="ARBA00011209"/>
    </source>
</evidence>
<dbReference type="InterPro" id="IPR004188">
    <property type="entry name" value="Phe-tRNA_ligase_II_N"/>
</dbReference>
<dbReference type="Pfam" id="PF02912">
    <property type="entry name" value="Phe_tRNA-synt_N"/>
    <property type="match status" value="1"/>
</dbReference>
<evidence type="ECO:0000256" key="12">
    <source>
        <dbReference type="ARBA" id="ARBA00049255"/>
    </source>
</evidence>
<dbReference type="GO" id="GO:0000049">
    <property type="term" value="F:tRNA binding"/>
    <property type="evidence" value="ECO:0007669"/>
    <property type="project" value="InterPro"/>
</dbReference>
<evidence type="ECO:0000259" key="14">
    <source>
        <dbReference type="PROSITE" id="PS50862"/>
    </source>
</evidence>
<keyword evidence="8 13" id="KW-0067">ATP-binding</keyword>
<evidence type="ECO:0000256" key="11">
    <source>
        <dbReference type="ARBA" id="ARBA00023146"/>
    </source>
</evidence>
<evidence type="ECO:0000256" key="9">
    <source>
        <dbReference type="ARBA" id="ARBA00022842"/>
    </source>
</evidence>
<name>A0A235BXF4_UNCW3</name>
<comment type="subunit">
    <text evidence="3 13">Tetramer of two alpha and two beta subunits.</text>
</comment>
<dbReference type="HAMAP" id="MF_00281">
    <property type="entry name" value="Phe_tRNA_synth_alpha1"/>
    <property type="match status" value="1"/>
</dbReference>
<keyword evidence="7 13" id="KW-0547">Nucleotide-binding</keyword>
<dbReference type="PANTHER" id="PTHR11538">
    <property type="entry name" value="PHENYLALANYL-TRNA SYNTHETASE"/>
    <property type="match status" value="1"/>
</dbReference>
<feature type="domain" description="Aminoacyl-transfer RNA synthetases class-II family profile" evidence="14">
    <location>
        <begin position="115"/>
        <end position="337"/>
    </location>
</feature>
<proteinExistence type="inferred from homology"/>
<sequence>MLSNLREIRHDALSGIARASSLQDIEKMRVSYLGRKGKLTEVLKGIGGLEKEERKLVGKSANEIKKELEKAISEKKKKLEGRGVKGKDIDITLPGRTPWVGRRHPITICADEICDIFTRIGYSLVEGPEIETEYYNFEALNIPEYHPARDVHDTFYLEDGRLLRTQTTNVEVRVMERGKPPLKIISWGKCYRRDSPDATHSPVFHQLEGFYVDRNVTFRQLKGTLIYFAKQFFGEDIKTKFVPSYFPFTEPSAELYISCSVCRGKGCRVCKHTGYVEVLGCGMLHPNVFRNVGYDPGEYTGFAFGMGLERLTMLKYKIDDIRLFYENDIRFLNQFGP</sequence>
<dbReference type="InterPro" id="IPR022911">
    <property type="entry name" value="Phe_tRNA_ligase_alpha1_bac"/>
</dbReference>
<dbReference type="PROSITE" id="PS50862">
    <property type="entry name" value="AA_TRNA_LIGASE_II"/>
    <property type="match status" value="1"/>
</dbReference>
<evidence type="ECO:0000313" key="15">
    <source>
        <dbReference type="EMBL" id="OYD16894.1"/>
    </source>
</evidence>
<dbReference type="EMBL" id="NOZQ01000045">
    <property type="protein sequence ID" value="OYD16894.1"/>
    <property type="molecule type" value="Genomic_DNA"/>
</dbReference>
<dbReference type="CDD" id="cd00496">
    <property type="entry name" value="PheRS_alpha_core"/>
    <property type="match status" value="1"/>
</dbReference>
<organism evidence="15 16">
    <name type="scientific">candidate division WOR-3 bacterium JGI_Cruoil_03_44_89</name>
    <dbReference type="NCBI Taxonomy" id="1973748"/>
    <lineage>
        <taxon>Bacteria</taxon>
        <taxon>Bacteria division WOR-3</taxon>
    </lineage>
</organism>
<dbReference type="GO" id="GO:0005737">
    <property type="term" value="C:cytoplasm"/>
    <property type="evidence" value="ECO:0007669"/>
    <property type="project" value="UniProtKB-SubCell"/>
</dbReference>
<dbReference type="Gene3D" id="3.30.930.10">
    <property type="entry name" value="Bira Bifunctional Protein, Domain 2"/>
    <property type="match status" value="1"/>
</dbReference>
<dbReference type="Pfam" id="PF01409">
    <property type="entry name" value="tRNA-synt_2d"/>
    <property type="match status" value="1"/>
</dbReference>
<keyword evidence="4 13" id="KW-0963">Cytoplasm</keyword>
<evidence type="ECO:0000256" key="13">
    <source>
        <dbReference type="HAMAP-Rule" id="MF_00281"/>
    </source>
</evidence>
<evidence type="ECO:0000256" key="8">
    <source>
        <dbReference type="ARBA" id="ARBA00022840"/>
    </source>
</evidence>
<comment type="caution">
    <text evidence="15">The sequence shown here is derived from an EMBL/GenBank/DDBJ whole genome shotgun (WGS) entry which is preliminary data.</text>
</comment>
<evidence type="ECO:0000256" key="4">
    <source>
        <dbReference type="ARBA" id="ARBA00022490"/>
    </source>
</evidence>
<comment type="subcellular location">
    <subcellularLocation>
        <location evidence="1 13">Cytoplasm</location>
    </subcellularLocation>
</comment>
<gene>
    <name evidence="13" type="primary">pheS</name>
    <name evidence="15" type="ORF">CH333_02275</name>
</gene>
<comment type="cofactor">
    <cofactor evidence="13">
        <name>Mg(2+)</name>
        <dbReference type="ChEBI" id="CHEBI:18420"/>
    </cofactor>
    <text evidence="13">Binds 2 magnesium ions per tetramer.</text>
</comment>
<dbReference type="InterPro" id="IPR002319">
    <property type="entry name" value="Phenylalanyl-tRNA_Synthase"/>
</dbReference>
<evidence type="ECO:0000313" key="16">
    <source>
        <dbReference type="Proteomes" id="UP000215215"/>
    </source>
</evidence>
<keyword evidence="11 13" id="KW-0030">Aminoacyl-tRNA synthetase</keyword>
<reference evidence="15 16" key="1">
    <citation type="submission" date="2017-07" db="EMBL/GenBank/DDBJ databases">
        <title>Recovery of genomes from metagenomes via a dereplication, aggregation, and scoring strategy.</title>
        <authorList>
            <person name="Sieber C.M."/>
            <person name="Probst A.J."/>
            <person name="Sharrar A."/>
            <person name="Thomas B.C."/>
            <person name="Hess M."/>
            <person name="Tringe S.G."/>
            <person name="Banfield J.F."/>
        </authorList>
    </citation>
    <scope>NUCLEOTIDE SEQUENCE [LARGE SCALE GENOMIC DNA]</scope>
    <source>
        <strain evidence="15">JGI_Cruoil_03_44_89</strain>
    </source>
</reference>
<dbReference type="SUPFAM" id="SSF55681">
    <property type="entry name" value="Class II aaRS and biotin synthetases"/>
    <property type="match status" value="1"/>
</dbReference>
<dbReference type="InterPro" id="IPR045864">
    <property type="entry name" value="aa-tRNA-synth_II/BPL/LPL"/>
</dbReference>
<accession>A0A235BXF4</accession>
<dbReference type="Proteomes" id="UP000215215">
    <property type="component" value="Unassembled WGS sequence"/>
</dbReference>
<dbReference type="InterPro" id="IPR006195">
    <property type="entry name" value="aa-tRNA-synth_II"/>
</dbReference>
<evidence type="ECO:0000256" key="6">
    <source>
        <dbReference type="ARBA" id="ARBA00022723"/>
    </source>
</evidence>
<dbReference type="PANTHER" id="PTHR11538:SF41">
    <property type="entry name" value="PHENYLALANINE--TRNA LIGASE, MITOCHONDRIAL"/>
    <property type="match status" value="1"/>
</dbReference>
<keyword evidence="10 13" id="KW-0648">Protein biosynthesis</keyword>
<evidence type="ECO:0000256" key="2">
    <source>
        <dbReference type="ARBA" id="ARBA00010207"/>
    </source>
</evidence>
<dbReference type="InterPro" id="IPR010978">
    <property type="entry name" value="tRNA-bd_arm"/>
</dbReference>
<evidence type="ECO:0000256" key="5">
    <source>
        <dbReference type="ARBA" id="ARBA00022598"/>
    </source>
</evidence>
<comment type="catalytic activity">
    <reaction evidence="12 13">
        <text>tRNA(Phe) + L-phenylalanine + ATP = L-phenylalanyl-tRNA(Phe) + AMP + diphosphate + H(+)</text>
        <dbReference type="Rhea" id="RHEA:19413"/>
        <dbReference type="Rhea" id="RHEA-COMP:9668"/>
        <dbReference type="Rhea" id="RHEA-COMP:9699"/>
        <dbReference type="ChEBI" id="CHEBI:15378"/>
        <dbReference type="ChEBI" id="CHEBI:30616"/>
        <dbReference type="ChEBI" id="CHEBI:33019"/>
        <dbReference type="ChEBI" id="CHEBI:58095"/>
        <dbReference type="ChEBI" id="CHEBI:78442"/>
        <dbReference type="ChEBI" id="CHEBI:78531"/>
        <dbReference type="ChEBI" id="CHEBI:456215"/>
        <dbReference type="EC" id="6.1.1.20"/>
    </reaction>
</comment>
<keyword evidence="5 13" id="KW-0436">Ligase</keyword>
<keyword evidence="9 13" id="KW-0460">Magnesium</keyword>
<dbReference type="EC" id="6.1.1.20" evidence="13"/>
<feature type="binding site" evidence="13">
    <location>
        <position position="250"/>
    </location>
    <ligand>
        <name>Mg(2+)</name>
        <dbReference type="ChEBI" id="CHEBI:18420"/>
        <note>shared with beta subunit</note>
    </ligand>
</feature>
<dbReference type="GO" id="GO:0006432">
    <property type="term" value="P:phenylalanyl-tRNA aminoacylation"/>
    <property type="evidence" value="ECO:0007669"/>
    <property type="project" value="UniProtKB-UniRule"/>
</dbReference>
<dbReference type="AlphaFoldDB" id="A0A235BXF4"/>